<dbReference type="Gene3D" id="2.40.50.100">
    <property type="match status" value="1"/>
</dbReference>
<sequence length="76" mass="7797">MDGSQGTPIVVSEGFRHIFWLKAPGDHVKAGESVASMEAGKGTTFVAAPVEGTLGDIVVPTGSTTKSNEPIGFILP</sequence>
<reference evidence="3 4" key="1">
    <citation type="journal article" date="2018" name="Elife">
        <title>Discovery and characterization of a prevalent human gut bacterial enzyme sufficient for the inactivation of a family of plant toxins.</title>
        <authorList>
            <person name="Koppel N."/>
            <person name="Bisanz J.E."/>
            <person name="Pandelia M.E."/>
            <person name="Turnbaugh P.J."/>
            <person name="Balskus E.P."/>
        </authorList>
    </citation>
    <scope>NUCLEOTIDE SEQUENCE [LARGE SCALE GENOMIC DNA]</scope>
    <source>
        <strain evidence="3 4">3C</strain>
    </source>
</reference>
<evidence type="ECO:0000256" key="1">
    <source>
        <dbReference type="ARBA" id="ARBA00022823"/>
    </source>
</evidence>
<dbReference type="Pfam" id="PF00364">
    <property type="entry name" value="Biotin_lipoyl"/>
    <property type="match status" value="1"/>
</dbReference>
<dbReference type="CDD" id="cd06849">
    <property type="entry name" value="lipoyl_domain"/>
    <property type="match status" value="1"/>
</dbReference>
<dbReference type="SUPFAM" id="SSF51230">
    <property type="entry name" value="Single hybrid motif"/>
    <property type="match status" value="1"/>
</dbReference>
<evidence type="ECO:0000259" key="2">
    <source>
        <dbReference type="PROSITE" id="PS50968"/>
    </source>
</evidence>
<dbReference type="InterPro" id="IPR003016">
    <property type="entry name" value="2-oxoA_DH_lipoyl-BS"/>
</dbReference>
<accession>A0A369M880</accession>
<evidence type="ECO:0000313" key="4">
    <source>
        <dbReference type="Proteomes" id="UP000254000"/>
    </source>
</evidence>
<dbReference type="InterPro" id="IPR011053">
    <property type="entry name" value="Single_hybrid_motif"/>
</dbReference>
<dbReference type="OrthoDB" id="9805770at2"/>
<protein>
    <recommendedName>
        <fullName evidence="2">Lipoyl-binding domain-containing protein</fullName>
    </recommendedName>
</protein>
<comment type="caution">
    <text evidence="3">The sequence shown here is derived from an EMBL/GenBank/DDBJ whole genome shotgun (WGS) entry which is preliminary data.</text>
</comment>
<dbReference type="PROSITE" id="PS50968">
    <property type="entry name" value="BIOTINYL_LIPOYL"/>
    <property type="match status" value="1"/>
</dbReference>
<dbReference type="RefSeq" id="WP_114568161.1">
    <property type="nucleotide sequence ID" value="NZ_CABMMS010000001.1"/>
</dbReference>
<organism evidence="3 4">
    <name type="scientific">Gordonibacter pamelaeae</name>
    <dbReference type="NCBI Taxonomy" id="471189"/>
    <lineage>
        <taxon>Bacteria</taxon>
        <taxon>Bacillati</taxon>
        <taxon>Actinomycetota</taxon>
        <taxon>Coriobacteriia</taxon>
        <taxon>Eggerthellales</taxon>
        <taxon>Eggerthellaceae</taxon>
        <taxon>Gordonibacter</taxon>
    </lineage>
</organism>
<dbReference type="EMBL" id="PPTS01000001">
    <property type="protein sequence ID" value="RDB67127.1"/>
    <property type="molecule type" value="Genomic_DNA"/>
</dbReference>
<keyword evidence="4" id="KW-1185">Reference proteome</keyword>
<dbReference type="InterPro" id="IPR000089">
    <property type="entry name" value="Biotin_lipoyl"/>
</dbReference>
<dbReference type="PROSITE" id="PS00189">
    <property type="entry name" value="LIPOYL"/>
    <property type="match status" value="1"/>
</dbReference>
<dbReference type="Proteomes" id="UP000254000">
    <property type="component" value="Unassembled WGS sequence"/>
</dbReference>
<dbReference type="GeneID" id="78358372"/>
<dbReference type="AlphaFoldDB" id="A0A369M880"/>
<feature type="domain" description="Lipoyl-binding" evidence="2">
    <location>
        <begin position="1"/>
        <end position="75"/>
    </location>
</feature>
<evidence type="ECO:0000313" key="3">
    <source>
        <dbReference type="EMBL" id="RDB67127.1"/>
    </source>
</evidence>
<gene>
    <name evidence="3" type="ORF">C1877_01410</name>
</gene>
<name>A0A369M880_9ACTN</name>
<keyword evidence="1" id="KW-0450">Lipoyl</keyword>
<proteinExistence type="predicted"/>